<evidence type="ECO:0000313" key="3">
    <source>
        <dbReference type="Proteomes" id="UP001156560"/>
    </source>
</evidence>
<feature type="region of interest" description="Disordered" evidence="1">
    <location>
        <begin position="2031"/>
        <end position="2054"/>
    </location>
</feature>
<protein>
    <submittedName>
        <fullName evidence="2">Uncharacterized protein</fullName>
    </submittedName>
</protein>
<reference evidence="2" key="1">
    <citation type="submission" date="2022-12" db="EMBL/GenBank/DDBJ databases">
        <title>Vibrio parahaemolyticus become highly virulent by producing novel Tc toxins.</title>
        <authorList>
            <person name="Yang F."/>
            <person name="You Y."/>
            <person name="Lai Q."/>
            <person name="Xu L."/>
            <person name="Li F."/>
        </authorList>
    </citation>
    <scope>NUCLEOTIDE SEQUENCE</scope>
    <source>
        <strain evidence="2">Vp-HL-202005</strain>
        <plasmid evidence="2">pHLA</plasmid>
    </source>
</reference>
<keyword evidence="2" id="KW-0614">Plasmid</keyword>
<proteinExistence type="predicted"/>
<gene>
    <name evidence="2" type="ORF">O1Q84_25855</name>
</gene>
<sequence>MNHNTPSNIVERLEASLRGTVYATKKDRNKTILRDYGHPFGRSKNSMGASLKLSDYVNGKSKSLNETYSREFAEVHWAKAAALAIHLTSGFEVYSKNGISEFFEERKKLGKIASELRATGDDVYKNPEYVAAKNKAYEAWQRRFSPEHNSASILDKTHKAQDSLLSEFSSQAVKLGYIDHSSLFRLEKLVRENIKSLNNGVHENELANPAQMYQHKAELYELMLSETYQADTKSLQLLGKNMFQEHLSEIQSYADSQKYTSSSGKRVDFDIDLNSYADSPTIGENGAKVGGIAKEFHHKGGKKSEWSVAAGIRVFYNDKNPSDITPTVSLAVGISLIGRDSTFISFKPDFKGWCERLPCAPLGNEANLTAEQARLAHETRQKELADKIAASAKEAELKHQQKMQEIAEANAKREIEVKTLIDANFEKPELTKDSVKGTYIQKKHLEALLNYPELHGLMRLTSLYDQPAVSIQMGPNVEETRGLQFLAHNGSPWNKENPTNKMFEVMNDDMKNNFVQLGNITPKTTIITSEGFANGGSLFIAAKERGLDVAVVCAMFANNISHAIKRYSQDYPNNPLLNASDNDCFLKAPTSEHAIRALNLNTGAKVALQAYDEFGVKSFSVDWEKLDVLPEATAIKATDYNNLFDIFEYDKAIEVMGDQLELVISNNTTPSKEYVAPRKFLDAERDKFTDIFDAYGIDGTLLTTSFPVGMQFETPKAVSVEQERIDRRVSELPVQEANVAPNEHNIERIVSYSLQRHIDGDWQTIEKADTAKEILINLEIEKGHAVQIAYEKFSQAEKNLDNAYTKALEYVGSTYRCFDEESKVPFTSADTYNDIRDIQLAHDVVLLVENETGTFARPIRVSEDGELVIGGSKGLKQPRYNSRADLAQDINAVVESIYFSNNNYQWLTDQNFVLRDIEADGKPDRTTSRTFEEEFGLSVSEVMSTLVDPRSIQAKLENSNQTIKINCTTTNELEPVTELEIDSNEVAYELDRISSQPNIIDIDTSAFSSADQNFYIEPAERQSKPYTVKSFAPNGAVNGNYEFDSLALAENKIDALNGTKFTIPTTVYYITKHGETPISTTIDPVDLPLLQPKAPLQEEPGQLSRELETCLVQIDSTDWGTYELPISNDTPIMLNQEGSWVNASTGEPTKTLSLIELYNIENAHTEGLDNDNELTLDSPNFAELAADGGFDIDFREQYTGLDHDLIETTHEIEPIVDDFNFDIDTLANLDMNELEPEIEGAQLEQFKENIVDAIDLETDNEPVNHEQELTNPDAWSDELTHGNHNLEESIEVEAETDSPELLDNADDWLDELSELDAPSFKPSTIDPLESDMPDFSGMEDVEWGLDDFGIDEEEQTISVAGSEHVKNQGTIDLFELADQEVEIQSVSNEQPSSVSQAERHSIDSTINDVSIELGQVDPKSDGLDLKHQKTTGVGERSSAEQSMAKIDRTTDELVNSTTRPLNSDEQVIKTNTGAKSLSQLVLDELNATSINFSDQFKPKDTFVGTSSFTTVGAWADSSKYWKSTTTVEASTLNVRSEIDLPLVDVEAPDVNVPTTEQLTSIFDKSKQKAWNEQRAANSIQAQVEMFEEIALSENQNFNANLDVAPDLDGTSSSYNPNSEQTSSDAIPSKDSTSPAIENTAHANEIKDESKNGQHQSEIEKELLKVLQSLKSSDKESVAHLTGLLTNIAESAAKNAIDVHDATSRIETPHKVEVTNQSEEPIQVVTKTFSETTKVNINDFDFDDNPDVKAYVKLANELVGDKGQSAIQKKAAFLYASKTSPESDTKELTQKALEVLVSIKKPEDNLAKQEYASKASEIGNWLATEARVGMMIESTRNEQGYVTKFSALDKKLHAKVHEYLTTPSSPIKGANDPIYFSRICLKDAIEKRQIPEDTLRQALFGIWNSPVGNTGELSKYYNKVATRLHETGVRKVVNDLKEKGIIENDPSSRQNLLYEDPLDGTQKSLKISSLKSAAAGLVAEREIQAAKEMPRTAKKNQREPYSYFVAKAFENLTEISTPLKTEIDLDKPWRATLRRGDGSRSDMNSKEQETMEITR</sequence>
<organism evidence="2 3">
    <name type="scientific">Vibrio parahaemolyticus</name>
    <dbReference type="NCBI Taxonomy" id="670"/>
    <lineage>
        <taxon>Bacteria</taxon>
        <taxon>Pseudomonadati</taxon>
        <taxon>Pseudomonadota</taxon>
        <taxon>Gammaproteobacteria</taxon>
        <taxon>Vibrionales</taxon>
        <taxon>Vibrionaceae</taxon>
        <taxon>Vibrio</taxon>
    </lineage>
</organism>
<dbReference type="RefSeq" id="WP_269169645.1">
    <property type="nucleotide sequence ID" value="NZ_CP114196.1"/>
</dbReference>
<evidence type="ECO:0000313" key="2">
    <source>
        <dbReference type="EMBL" id="WAT93749.1"/>
    </source>
</evidence>
<dbReference type="Proteomes" id="UP001156560">
    <property type="component" value="Plasmid pHLA"/>
</dbReference>
<feature type="region of interest" description="Disordered" evidence="1">
    <location>
        <begin position="1417"/>
        <end position="1444"/>
    </location>
</feature>
<name>A0AA47L9L1_VIBPH</name>
<feature type="region of interest" description="Disordered" evidence="1">
    <location>
        <begin position="1601"/>
        <end position="1635"/>
    </location>
</feature>
<accession>A0AA47L9L1</accession>
<feature type="compositionally biased region" description="Polar residues" evidence="1">
    <location>
        <begin position="1609"/>
        <end position="1635"/>
    </location>
</feature>
<feature type="compositionally biased region" description="Basic and acidic residues" evidence="1">
    <location>
        <begin position="1418"/>
        <end position="1427"/>
    </location>
</feature>
<dbReference type="EMBL" id="CP114196">
    <property type="protein sequence ID" value="WAT93749.1"/>
    <property type="molecule type" value="Genomic_DNA"/>
</dbReference>
<geneLocation type="plasmid" evidence="2 3">
    <name>pHLA</name>
</geneLocation>
<evidence type="ECO:0000256" key="1">
    <source>
        <dbReference type="SAM" id="MobiDB-lite"/>
    </source>
</evidence>